<feature type="domain" description="FAD dependent oxidoreductase" evidence="7">
    <location>
        <begin position="10"/>
        <end position="398"/>
    </location>
</feature>
<gene>
    <name evidence="8" type="ORF">CLO192961_LOCUS44141</name>
</gene>
<evidence type="ECO:0000256" key="2">
    <source>
        <dbReference type="ARBA" id="ARBA00010989"/>
    </source>
</evidence>
<dbReference type="EMBL" id="CABFNS010000354">
    <property type="protein sequence ID" value="VUC21237.1"/>
    <property type="molecule type" value="Genomic_DNA"/>
</dbReference>
<evidence type="ECO:0000259" key="7">
    <source>
        <dbReference type="Pfam" id="PF01266"/>
    </source>
</evidence>
<dbReference type="Proteomes" id="UP000766486">
    <property type="component" value="Unassembled WGS sequence"/>
</dbReference>
<dbReference type="PANTHER" id="PTHR10961:SF46">
    <property type="entry name" value="PEROXISOMAL SARCOSINE OXIDASE"/>
    <property type="match status" value="1"/>
</dbReference>
<accession>A0ABY6TRI4</accession>
<dbReference type="PANTHER" id="PTHR10961">
    <property type="entry name" value="PEROXISOMAL SARCOSINE OXIDASE"/>
    <property type="match status" value="1"/>
</dbReference>
<keyword evidence="5" id="KW-0560">Oxidoreductase</keyword>
<proteinExistence type="inferred from homology"/>
<evidence type="ECO:0000256" key="6">
    <source>
        <dbReference type="SAM" id="MobiDB-lite"/>
    </source>
</evidence>
<keyword evidence="9" id="KW-1185">Reference proteome</keyword>
<feature type="region of interest" description="Disordered" evidence="6">
    <location>
        <begin position="304"/>
        <end position="323"/>
    </location>
</feature>
<evidence type="ECO:0000256" key="1">
    <source>
        <dbReference type="ARBA" id="ARBA00001974"/>
    </source>
</evidence>
<evidence type="ECO:0000256" key="3">
    <source>
        <dbReference type="ARBA" id="ARBA00022630"/>
    </source>
</evidence>
<sequence length="443" mass="48611">MSSKPVPKSVLIVGAGIFGLSTALAIARRHPSTKVTIVDRLTPPVEDGTSVDTTRCIRTDYGDPVYAGLAEEAQKKIEQDPELSRFYFKQGMSFVVDGTLGPMLDLYRKNLAAIKARAAQGLGSDPIEMTSTEAVFQSIHGKTAQPVSDASLGRRKRWNAGYRNMDAAFIDAKECVRIYYERCLEQPSIVFRCCVPVERLAIAGSRATGVVLENGETLSADITLVAAGAWSNKLVYLDDLIVPSAIEVAWVKLTDEEAVKWKHMSITTNFDTGFNLFPPYRGEIKCLRRSAGYRHTVLIPHPEDPSKTIRTSLPRTTVTNPGDQIPLEAEKALRDNLREMMPQLADRPFDRTKLCWLSQTQSADFIVAPHPRLAGVHVATGGSAHAWKFLPIIGDLVMDSIEGKLDAKLAAKWAFGTKKTKEGNAPRVGGAAQELAHVVRSRL</sequence>
<dbReference type="Gene3D" id="3.30.9.10">
    <property type="entry name" value="D-Amino Acid Oxidase, subunit A, domain 2"/>
    <property type="match status" value="1"/>
</dbReference>
<comment type="similarity">
    <text evidence="2">Belongs to the MSOX/MTOX family.</text>
</comment>
<protein>
    <recommendedName>
        <fullName evidence="7">FAD dependent oxidoreductase domain-containing protein</fullName>
    </recommendedName>
</protein>
<evidence type="ECO:0000313" key="8">
    <source>
        <dbReference type="EMBL" id="VUC21237.1"/>
    </source>
</evidence>
<dbReference type="InterPro" id="IPR036188">
    <property type="entry name" value="FAD/NAD-bd_sf"/>
</dbReference>
<evidence type="ECO:0000256" key="4">
    <source>
        <dbReference type="ARBA" id="ARBA00022827"/>
    </source>
</evidence>
<reference evidence="8 9" key="1">
    <citation type="submission" date="2019-06" db="EMBL/GenBank/DDBJ databases">
        <authorList>
            <person name="Broberg M."/>
        </authorList>
    </citation>
    <scope>NUCLEOTIDE SEQUENCE [LARGE SCALE GENOMIC DNA]</scope>
</reference>
<comment type="caution">
    <text evidence="8">The sequence shown here is derived from an EMBL/GenBank/DDBJ whole genome shotgun (WGS) entry which is preliminary data.</text>
</comment>
<dbReference type="SUPFAM" id="SSF51905">
    <property type="entry name" value="FAD/NAD(P)-binding domain"/>
    <property type="match status" value="1"/>
</dbReference>
<dbReference type="InterPro" id="IPR006076">
    <property type="entry name" value="FAD-dep_OxRdtase"/>
</dbReference>
<name>A0ABY6TRI4_BIOOC</name>
<evidence type="ECO:0000313" key="9">
    <source>
        <dbReference type="Proteomes" id="UP000766486"/>
    </source>
</evidence>
<feature type="compositionally biased region" description="Polar residues" evidence="6">
    <location>
        <begin position="308"/>
        <end position="322"/>
    </location>
</feature>
<dbReference type="Gene3D" id="3.50.50.60">
    <property type="entry name" value="FAD/NAD(P)-binding domain"/>
    <property type="match status" value="1"/>
</dbReference>
<keyword evidence="3" id="KW-0285">Flavoprotein</keyword>
<dbReference type="InterPro" id="IPR045170">
    <property type="entry name" value="MTOX"/>
</dbReference>
<comment type="cofactor">
    <cofactor evidence="1">
        <name>FAD</name>
        <dbReference type="ChEBI" id="CHEBI:57692"/>
    </cofactor>
</comment>
<keyword evidence="4" id="KW-0274">FAD</keyword>
<organism evidence="8 9">
    <name type="scientific">Bionectria ochroleuca</name>
    <name type="common">Gliocladium roseum</name>
    <dbReference type="NCBI Taxonomy" id="29856"/>
    <lineage>
        <taxon>Eukaryota</taxon>
        <taxon>Fungi</taxon>
        <taxon>Dikarya</taxon>
        <taxon>Ascomycota</taxon>
        <taxon>Pezizomycotina</taxon>
        <taxon>Sordariomycetes</taxon>
        <taxon>Hypocreomycetidae</taxon>
        <taxon>Hypocreales</taxon>
        <taxon>Bionectriaceae</taxon>
        <taxon>Clonostachys</taxon>
    </lineage>
</organism>
<dbReference type="Pfam" id="PF01266">
    <property type="entry name" value="DAO"/>
    <property type="match status" value="1"/>
</dbReference>
<evidence type="ECO:0000256" key="5">
    <source>
        <dbReference type="ARBA" id="ARBA00023002"/>
    </source>
</evidence>